<keyword evidence="3" id="KW-1185">Reference proteome</keyword>
<accession>A0ABY3ZDK2</accession>
<dbReference type="Gene3D" id="3.40.50.150">
    <property type="entry name" value="Vaccinia Virus protein VP39"/>
    <property type="match status" value="1"/>
</dbReference>
<dbReference type="CDD" id="cd02440">
    <property type="entry name" value="AdoMet_MTases"/>
    <property type="match status" value="1"/>
</dbReference>
<dbReference type="Proteomes" id="UP000829494">
    <property type="component" value="Chromosome"/>
</dbReference>
<dbReference type="EMBL" id="CP094298">
    <property type="protein sequence ID" value="UNZ08194.1"/>
    <property type="molecule type" value="Genomic_DNA"/>
</dbReference>
<evidence type="ECO:0000313" key="3">
    <source>
        <dbReference type="Proteomes" id="UP000829494"/>
    </source>
</evidence>
<dbReference type="InterPro" id="IPR029063">
    <property type="entry name" value="SAM-dependent_MTases_sf"/>
</dbReference>
<dbReference type="GO" id="GO:0032259">
    <property type="term" value="P:methylation"/>
    <property type="evidence" value="ECO:0007669"/>
    <property type="project" value="UniProtKB-KW"/>
</dbReference>
<dbReference type="RefSeq" id="WP_003983478.1">
    <property type="nucleotide sequence ID" value="NZ_CP043497.1"/>
</dbReference>
<keyword evidence="2" id="KW-0808">Transferase</keyword>
<dbReference type="GO" id="GO:0030798">
    <property type="term" value="F:trans-aconitate 2-methyltransferase activity"/>
    <property type="evidence" value="ECO:0007669"/>
    <property type="project" value="UniProtKB-EC"/>
</dbReference>
<evidence type="ECO:0000313" key="2">
    <source>
        <dbReference type="EMBL" id="UNZ08194.1"/>
    </source>
</evidence>
<gene>
    <name evidence="2" type="primary">tam5</name>
    <name evidence="2" type="ORF">SRIMR7_39175</name>
</gene>
<proteinExistence type="predicted"/>
<dbReference type="GeneID" id="66852654"/>
<dbReference type="Pfam" id="PF13649">
    <property type="entry name" value="Methyltransf_25"/>
    <property type="match status" value="1"/>
</dbReference>
<dbReference type="InterPro" id="IPR041698">
    <property type="entry name" value="Methyltransf_25"/>
</dbReference>
<feature type="domain" description="Methyltransferase" evidence="1">
    <location>
        <begin position="52"/>
        <end position="140"/>
    </location>
</feature>
<dbReference type="EC" id="2.1.1.144" evidence="2"/>
<keyword evidence="2" id="KW-0489">Methyltransferase</keyword>
<dbReference type="SUPFAM" id="SSF53335">
    <property type="entry name" value="S-adenosyl-L-methionine-dependent methyltransferases"/>
    <property type="match status" value="1"/>
</dbReference>
<reference evidence="2 3" key="1">
    <citation type="submission" date="2022-03" db="EMBL/GenBank/DDBJ databases">
        <title>Complete genome of Streptomyces rimosus ssp. rimosus R7 (=ATCC 10970).</title>
        <authorList>
            <person name="Beganovic S."/>
            <person name="Ruckert C."/>
            <person name="Busche T."/>
            <person name="Kalinowski J."/>
            <person name="Wittmann C."/>
        </authorList>
    </citation>
    <scope>NUCLEOTIDE SEQUENCE [LARGE SCALE GENOMIC DNA]</scope>
    <source>
        <strain evidence="2 3">R7</strain>
    </source>
</reference>
<organism evidence="2 3">
    <name type="scientific">Streptomyces rimosus subsp. rimosus</name>
    <dbReference type="NCBI Taxonomy" id="132474"/>
    <lineage>
        <taxon>Bacteria</taxon>
        <taxon>Bacillati</taxon>
        <taxon>Actinomycetota</taxon>
        <taxon>Actinomycetes</taxon>
        <taxon>Kitasatosporales</taxon>
        <taxon>Streptomycetaceae</taxon>
        <taxon>Streptomyces</taxon>
    </lineage>
</organism>
<name>A0ABY3ZDK2_STRRM</name>
<protein>
    <submittedName>
        <fullName evidence="2">Trans-aconitate 2-methyltransferase</fullName>
        <ecNumber evidence="2">2.1.1.144</ecNumber>
    </submittedName>
</protein>
<evidence type="ECO:0000259" key="1">
    <source>
        <dbReference type="Pfam" id="PF13649"/>
    </source>
</evidence>
<sequence>MDVSKRYREAWESYWRDTPDEPGAAIFDCAAELGAARHLPLLAPHADTALPIVDLGCGTGTQTRYLARHFPQAVGVDLAEAAVGHARRADTGHTARFEQLDATDQDAVRRLHERLGDVNVYLRAVIHQSEPDARPAVAAAVATLIGARGRAFVVELLSRAKDVLAHAAQGPDGPPPKLASIFRHGLTPAEVDDAAIPRFFHDLGLSVPAHGEIDLVMTENRADGVRIDLPAQWMVLGR</sequence>